<dbReference type="EMBL" id="REFO01000011">
    <property type="protein sequence ID" value="RMA97028.1"/>
    <property type="molecule type" value="Genomic_DNA"/>
</dbReference>
<organism evidence="2 3">
    <name type="scientific">Hydrogenothermus marinus</name>
    <dbReference type="NCBI Taxonomy" id="133270"/>
    <lineage>
        <taxon>Bacteria</taxon>
        <taxon>Pseudomonadati</taxon>
        <taxon>Aquificota</taxon>
        <taxon>Aquificia</taxon>
        <taxon>Aquificales</taxon>
        <taxon>Hydrogenothermaceae</taxon>
        <taxon>Hydrogenothermus</taxon>
    </lineage>
</organism>
<gene>
    <name evidence="2" type="ORF">CLV39_0681</name>
</gene>
<dbReference type="OrthoDB" id="13874at2"/>
<dbReference type="AlphaFoldDB" id="A0A3M0BQC7"/>
<reference evidence="2 3" key="1">
    <citation type="submission" date="2018-10" db="EMBL/GenBank/DDBJ databases">
        <title>Genomic Encyclopedia of Archaeal and Bacterial Type Strains, Phase II (KMG-II): from individual species to whole genera.</title>
        <authorList>
            <person name="Goeker M."/>
        </authorList>
    </citation>
    <scope>NUCLEOTIDE SEQUENCE [LARGE SCALE GENOMIC DNA]</scope>
    <source>
        <strain evidence="2 3">VM1</strain>
    </source>
</reference>
<accession>A0A3M0BQC7</accession>
<evidence type="ECO:0000256" key="1">
    <source>
        <dbReference type="SAM" id="MobiDB-lite"/>
    </source>
</evidence>
<dbReference type="Proteomes" id="UP000280842">
    <property type="component" value="Unassembled WGS sequence"/>
</dbReference>
<feature type="region of interest" description="Disordered" evidence="1">
    <location>
        <begin position="1"/>
        <end position="30"/>
    </location>
</feature>
<evidence type="ECO:0000313" key="3">
    <source>
        <dbReference type="Proteomes" id="UP000280842"/>
    </source>
</evidence>
<proteinExistence type="predicted"/>
<keyword evidence="3" id="KW-1185">Reference proteome</keyword>
<name>A0A3M0BQC7_9AQUI</name>
<comment type="caution">
    <text evidence="2">The sequence shown here is derived from an EMBL/GenBank/DDBJ whole genome shotgun (WGS) entry which is preliminary data.</text>
</comment>
<feature type="compositionally biased region" description="Basic and acidic residues" evidence="1">
    <location>
        <begin position="9"/>
        <end position="23"/>
    </location>
</feature>
<evidence type="ECO:0000313" key="2">
    <source>
        <dbReference type="EMBL" id="RMA97028.1"/>
    </source>
</evidence>
<dbReference type="RefSeq" id="WP_121922822.1">
    <property type="nucleotide sequence ID" value="NZ_REFO01000011.1"/>
</dbReference>
<sequence>MAKIIKFNKKNDNNKESKTKENGSENSKTLAFKNEKEKSVNIENIEDSLKEAISNYIKSVFAVKEILEIEIVYKENKFTIGVLGGLVYEHKRRGGPFIADFIAECIKEKNNIRVIEVAFAEGEPDLYMSILKTLKAKKALPKIEA</sequence>
<protein>
    <submittedName>
        <fullName evidence="2">Uncharacterized protein</fullName>
    </submittedName>
</protein>